<proteinExistence type="inferred from homology"/>
<reference evidence="5" key="1">
    <citation type="journal article" date="2011" name="PLoS Pathog.">
        <title>Comparative genomics yields insights into niche adaptation of plant vascular wilt pathogens.</title>
        <authorList>
            <person name="Klosterman S.J."/>
            <person name="Subbarao K.V."/>
            <person name="Kang S."/>
            <person name="Veronese P."/>
            <person name="Gold S.E."/>
            <person name="Thomma B.P.H.J."/>
            <person name="Chen Z."/>
            <person name="Henrissat B."/>
            <person name="Lee Y.-H."/>
            <person name="Park J."/>
            <person name="Garcia-Pedrajas M.D."/>
            <person name="Barbara D.J."/>
            <person name="Anchieta A."/>
            <person name="de Jonge R."/>
            <person name="Santhanam P."/>
            <person name="Maruthachalam K."/>
            <person name="Atallah Z."/>
            <person name="Amyotte S.G."/>
            <person name="Paz Z."/>
            <person name="Inderbitzin P."/>
            <person name="Hayes R.J."/>
            <person name="Heiman D.I."/>
            <person name="Young S."/>
            <person name="Zeng Q."/>
            <person name="Engels R."/>
            <person name="Galagan J."/>
            <person name="Cuomo C.A."/>
            <person name="Dobinson K.F."/>
            <person name="Ma L.-J."/>
        </authorList>
    </citation>
    <scope>NUCLEOTIDE SEQUENCE [LARGE SCALE GENOMIC DNA]</scope>
    <source>
        <strain evidence="5">VaMs.102 / ATCC MYA-4576 / FGSC 10136</strain>
    </source>
</reference>
<evidence type="ECO:0000313" key="5">
    <source>
        <dbReference type="Proteomes" id="UP000008698"/>
    </source>
</evidence>
<sequence length="265" mass="28237">MAKVRSRCYPLLPAPAQPREPPHRPFDNNLTLLPRPHQHPAAPPRPVYDVYIGLRSPPDPSLPRPAAPCRRGPRRRRLPPSAISLTRSCSRAPPMLHANAAAIGRQERDVVRATDGLRRENDKLAKWSGDAARRVKELGNVQNWAEVLERDFLVLEETMRLVREGSSGSCGSWSGSGSQSGSWSGSDDGGDGGAKVDGDGDVRMAEDMESGGARLAPGSPGKGKGKGVGDVCANTPQNAAEHDPSSEAVQGRVQGRAATSLPITT</sequence>
<feature type="compositionally biased region" description="Low complexity" evidence="3">
    <location>
        <begin position="165"/>
        <end position="186"/>
    </location>
</feature>
<dbReference type="Proteomes" id="UP000008698">
    <property type="component" value="Unassembled WGS sequence"/>
</dbReference>
<dbReference type="GO" id="GO:0031083">
    <property type="term" value="C:BLOC-1 complex"/>
    <property type="evidence" value="ECO:0007669"/>
    <property type="project" value="InterPro"/>
</dbReference>
<feature type="region of interest" description="Disordered" evidence="3">
    <location>
        <begin position="1"/>
        <end position="78"/>
    </location>
</feature>
<evidence type="ECO:0000256" key="2">
    <source>
        <dbReference type="ARBA" id="ARBA00019577"/>
    </source>
</evidence>
<keyword evidence="5" id="KW-1185">Reference proteome</keyword>
<dbReference type="OrthoDB" id="20018at2759"/>
<dbReference type="PANTHER" id="PTHR13073:SF0">
    <property type="entry name" value="BIOGENESIS OF LYSOSOME-RELATED ORGANELLES COMPLEX 1 SUBUNIT 1"/>
    <property type="match status" value="1"/>
</dbReference>
<feature type="region of interest" description="Disordered" evidence="3">
    <location>
        <begin position="164"/>
        <end position="265"/>
    </location>
</feature>
<dbReference type="RefSeq" id="XP_003004465.1">
    <property type="nucleotide sequence ID" value="XM_003004419.1"/>
</dbReference>
<dbReference type="InterPro" id="IPR009395">
    <property type="entry name" value="BLOC1S1"/>
</dbReference>
<dbReference type="GeneID" id="9531455"/>
<organism evidence="5">
    <name type="scientific">Verticillium alfalfae (strain VaMs.102 / ATCC MYA-4576 / FGSC 10136)</name>
    <name type="common">Verticillium wilt of alfalfa</name>
    <name type="synonym">Verticillium albo-atrum</name>
    <dbReference type="NCBI Taxonomy" id="526221"/>
    <lineage>
        <taxon>Eukaryota</taxon>
        <taxon>Fungi</taxon>
        <taxon>Dikarya</taxon>
        <taxon>Ascomycota</taxon>
        <taxon>Pezizomycotina</taxon>
        <taxon>Sordariomycetes</taxon>
        <taxon>Hypocreomycetidae</taxon>
        <taxon>Glomerellales</taxon>
        <taxon>Plectosphaerellaceae</taxon>
        <taxon>Verticillium</taxon>
    </lineage>
</organism>
<dbReference type="EMBL" id="DS985219">
    <property type="protein sequence ID" value="EEY19469.1"/>
    <property type="molecule type" value="Genomic_DNA"/>
</dbReference>
<dbReference type="eggNOG" id="ENOG502S9ZX">
    <property type="taxonomic scope" value="Eukaryota"/>
</dbReference>
<protein>
    <recommendedName>
        <fullName evidence="2">Biogenesis of lysosome-related organelles complex 1 subunit 1</fullName>
    </recommendedName>
</protein>
<dbReference type="PANTHER" id="PTHR13073">
    <property type="entry name" value="BLOC-1 COMPLEX SUBUNIT 1"/>
    <property type="match status" value="1"/>
</dbReference>
<accession>C9SLA1</accession>
<evidence type="ECO:0000256" key="3">
    <source>
        <dbReference type="SAM" id="MobiDB-lite"/>
    </source>
</evidence>
<dbReference type="STRING" id="526221.C9SLA1"/>
<evidence type="ECO:0000313" key="4">
    <source>
        <dbReference type="EMBL" id="EEY19469.1"/>
    </source>
</evidence>
<dbReference type="KEGG" id="val:VDBG_05578"/>
<feature type="compositionally biased region" description="Basic and acidic residues" evidence="3">
    <location>
        <begin position="194"/>
        <end position="206"/>
    </location>
</feature>
<feature type="compositionally biased region" description="Pro residues" evidence="3">
    <location>
        <begin position="57"/>
        <end position="66"/>
    </location>
</feature>
<name>C9SLA1_VERA1</name>
<dbReference type="AlphaFoldDB" id="C9SLA1"/>
<dbReference type="Pfam" id="PF06320">
    <property type="entry name" value="GCN5L1"/>
    <property type="match status" value="1"/>
</dbReference>
<comment type="similarity">
    <text evidence="1">Belongs to the BLOC1S1 family.</text>
</comment>
<evidence type="ECO:0000256" key="1">
    <source>
        <dbReference type="ARBA" id="ARBA00007133"/>
    </source>
</evidence>
<gene>
    <name evidence="4" type="ORF">VDBG_05578</name>
</gene>
<dbReference type="HOGENOM" id="CLU_1050531_0_0_1"/>
<dbReference type="GO" id="GO:0016197">
    <property type="term" value="P:endosomal transport"/>
    <property type="evidence" value="ECO:0007669"/>
    <property type="project" value="TreeGrafter"/>
</dbReference>